<evidence type="ECO:0000256" key="1">
    <source>
        <dbReference type="ARBA" id="ARBA00007847"/>
    </source>
</evidence>
<dbReference type="PANTHER" id="PTHR21198">
    <property type="entry name" value="GLUTAMATE RACEMASE"/>
    <property type="match status" value="1"/>
</dbReference>
<dbReference type="InterPro" id="IPR001920">
    <property type="entry name" value="Asp/Glu_race"/>
</dbReference>
<protein>
    <submittedName>
        <fullName evidence="3">Aspartate racemase</fullName>
        <ecNumber evidence="3">5.1.1.13</ecNumber>
    </submittedName>
</protein>
<dbReference type="PANTHER" id="PTHR21198:SF7">
    <property type="entry name" value="ASPARTATE-GLUTAMATE RACEMASE FAMILY"/>
    <property type="match status" value="1"/>
</dbReference>
<name>A0A841L7H9_9FIRM</name>
<dbReference type="GO" id="GO:0047689">
    <property type="term" value="F:aspartate racemase activity"/>
    <property type="evidence" value="ECO:0007669"/>
    <property type="project" value="UniProtKB-EC"/>
</dbReference>
<reference evidence="3 4" key="1">
    <citation type="submission" date="2020-08" db="EMBL/GenBank/DDBJ databases">
        <title>Genomic Encyclopedia of Type Strains, Phase IV (KMG-IV): sequencing the most valuable type-strain genomes for metagenomic binning, comparative biology and taxonomic classification.</title>
        <authorList>
            <person name="Goeker M."/>
        </authorList>
    </citation>
    <scope>NUCLEOTIDE SEQUENCE [LARGE SCALE GENOMIC DNA]</scope>
    <source>
        <strain evidence="3 4">DSM 103526</strain>
    </source>
</reference>
<dbReference type="InterPro" id="IPR004380">
    <property type="entry name" value="Asp_race"/>
</dbReference>
<dbReference type="EC" id="5.1.1.13" evidence="3"/>
<comment type="caution">
    <text evidence="3">The sequence shown here is derived from an EMBL/GenBank/DDBJ whole genome shotgun (WGS) entry which is preliminary data.</text>
</comment>
<dbReference type="NCBIfam" id="TIGR00035">
    <property type="entry name" value="asp_race"/>
    <property type="match status" value="1"/>
</dbReference>
<accession>A0A841L7H9</accession>
<keyword evidence="4" id="KW-1185">Reference proteome</keyword>
<comment type="similarity">
    <text evidence="1">Belongs to the aspartate/glutamate racemases family.</text>
</comment>
<sequence>MTDYTLGVLGGMGPEATAYFFQHLIKATPAQKDSDHIKTIIYSNPQIPDRTQAILGKGISPVEEMKKTARTLEKLGVNGIFIPCVTAHYFLEEVQQNIRIPILSLPEIVHQYLKVQHKDKERVGILCTTGTKNSGILDRTLDSFQLIYPDEYHQEKYVMEAVYGTMGIKAGYVSGEPSERLKKAAYHLKENGAQVIIMGCTEIPLAFQEDSIDIPVINIMKIAAEHIVAMVYK</sequence>
<dbReference type="Pfam" id="PF01177">
    <property type="entry name" value="Asp_Glu_race"/>
    <property type="match status" value="1"/>
</dbReference>
<dbReference type="SUPFAM" id="SSF53681">
    <property type="entry name" value="Aspartate/glutamate racemase"/>
    <property type="match status" value="2"/>
</dbReference>
<dbReference type="Gene3D" id="3.40.50.1860">
    <property type="match status" value="2"/>
</dbReference>
<proteinExistence type="inferred from homology"/>
<organism evidence="3 4">
    <name type="scientific">Anaerosolibacter carboniphilus</name>
    <dbReference type="NCBI Taxonomy" id="1417629"/>
    <lineage>
        <taxon>Bacteria</taxon>
        <taxon>Bacillati</taxon>
        <taxon>Bacillota</taxon>
        <taxon>Clostridia</taxon>
        <taxon>Peptostreptococcales</taxon>
        <taxon>Thermotaleaceae</taxon>
        <taxon>Anaerosolibacter</taxon>
    </lineage>
</organism>
<keyword evidence="2 3" id="KW-0413">Isomerase</keyword>
<dbReference type="RefSeq" id="WP_184312718.1">
    <property type="nucleotide sequence ID" value="NZ_JACHEN010000035.1"/>
</dbReference>
<evidence type="ECO:0000256" key="2">
    <source>
        <dbReference type="ARBA" id="ARBA00023235"/>
    </source>
</evidence>
<gene>
    <name evidence="3" type="ORF">HNQ80_004384</name>
</gene>
<evidence type="ECO:0000313" key="3">
    <source>
        <dbReference type="EMBL" id="MBB6218225.1"/>
    </source>
</evidence>
<evidence type="ECO:0000313" key="4">
    <source>
        <dbReference type="Proteomes" id="UP000579281"/>
    </source>
</evidence>
<dbReference type="EMBL" id="JACHEN010000035">
    <property type="protein sequence ID" value="MBB6218225.1"/>
    <property type="molecule type" value="Genomic_DNA"/>
</dbReference>
<dbReference type="AlphaFoldDB" id="A0A841L7H9"/>
<dbReference type="InterPro" id="IPR015942">
    <property type="entry name" value="Asp/Glu/hydantoin_racemase"/>
</dbReference>
<dbReference type="Proteomes" id="UP000579281">
    <property type="component" value="Unassembled WGS sequence"/>
</dbReference>